<dbReference type="CDD" id="cd00033">
    <property type="entry name" value="CCP"/>
    <property type="match status" value="1"/>
</dbReference>
<dbReference type="InterPro" id="IPR000436">
    <property type="entry name" value="Sushi_SCR_CCP_dom"/>
</dbReference>
<protein>
    <recommendedName>
        <fullName evidence="3">Sushi domain-containing protein</fullName>
    </recommendedName>
</protein>
<evidence type="ECO:0000313" key="5">
    <source>
        <dbReference type="Proteomes" id="UP001529510"/>
    </source>
</evidence>
<keyword evidence="5" id="KW-1185">Reference proteome</keyword>
<proteinExistence type="predicted"/>
<comment type="caution">
    <text evidence="4">The sequence shown here is derived from an EMBL/GenBank/DDBJ whole genome shotgun (WGS) entry which is preliminary data.</text>
</comment>
<keyword evidence="2" id="KW-0768">Sushi</keyword>
<accession>A0ABD0NS11</accession>
<gene>
    <name evidence="4" type="ORF">M9458_040398</name>
</gene>
<dbReference type="InterPro" id="IPR035976">
    <property type="entry name" value="Sushi/SCR/CCP_sf"/>
</dbReference>
<dbReference type="Proteomes" id="UP001529510">
    <property type="component" value="Unassembled WGS sequence"/>
</dbReference>
<feature type="disulfide bond" evidence="2">
    <location>
        <begin position="29"/>
        <end position="56"/>
    </location>
</feature>
<dbReference type="AlphaFoldDB" id="A0ABD0NS11"/>
<dbReference type="SMART" id="SM00032">
    <property type="entry name" value="CCP"/>
    <property type="match status" value="1"/>
</dbReference>
<dbReference type="PANTHER" id="PTHR46839">
    <property type="entry name" value="SUSHI DOMAIN-CONTAINING PROTEIN 6"/>
    <property type="match status" value="1"/>
</dbReference>
<feature type="domain" description="Sushi" evidence="3">
    <location>
        <begin position="1"/>
        <end position="58"/>
    </location>
</feature>
<sequence>PSVVPHGRGNLTETNRGSFPVGTLLQYSCDPGYTLDSYNIITCTSSGHWNSDPPRCIKNDG</sequence>
<feature type="non-terminal residue" evidence="4">
    <location>
        <position position="1"/>
    </location>
</feature>
<organism evidence="4 5">
    <name type="scientific">Cirrhinus mrigala</name>
    <name type="common">Mrigala</name>
    <dbReference type="NCBI Taxonomy" id="683832"/>
    <lineage>
        <taxon>Eukaryota</taxon>
        <taxon>Metazoa</taxon>
        <taxon>Chordata</taxon>
        <taxon>Craniata</taxon>
        <taxon>Vertebrata</taxon>
        <taxon>Euteleostomi</taxon>
        <taxon>Actinopterygii</taxon>
        <taxon>Neopterygii</taxon>
        <taxon>Teleostei</taxon>
        <taxon>Ostariophysi</taxon>
        <taxon>Cypriniformes</taxon>
        <taxon>Cyprinidae</taxon>
        <taxon>Labeoninae</taxon>
        <taxon>Labeonini</taxon>
        <taxon>Cirrhinus</taxon>
    </lineage>
</organism>
<dbReference type="Gene3D" id="2.10.70.10">
    <property type="entry name" value="Complement Module, domain 1"/>
    <property type="match status" value="1"/>
</dbReference>
<evidence type="ECO:0000256" key="2">
    <source>
        <dbReference type="PROSITE-ProRule" id="PRU00302"/>
    </source>
</evidence>
<evidence type="ECO:0000256" key="1">
    <source>
        <dbReference type="ARBA" id="ARBA00023157"/>
    </source>
</evidence>
<comment type="caution">
    <text evidence="2">Lacks conserved residue(s) required for the propagation of feature annotation.</text>
</comment>
<dbReference type="PROSITE" id="PS50923">
    <property type="entry name" value="SUSHI"/>
    <property type="match status" value="1"/>
</dbReference>
<evidence type="ECO:0000259" key="3">
    <source>
        <dbReference type="PROSITE" id="PS50923"/>
    </source>
</evidence>
<dbReference type="Pfam" id="PF00084">
    <property type="entry name" value="Sushi"/>
    <property type="match status" value="1"/>
</dbReference>
<name>A0ABD0NS11_CIRMR</name>
<keyword evidence="1 2" id="KW-1015">Disulfide bond</keyword>
<evidence type="ECO:0000313" key="4">
    <source>
        <dbReference type="EMBL" id="KAL0164645.1"/>
    </source>
</evidence>
<dbReference type="PANTHER" id="PTHR46839:SF1">
    <property type="entry name" value="SUSHI DOMAIN-CONTAINING 6"/>
    <property type="match status" value="1"/>
</dbReference>
<dbReference type="SUPFAM" id="SSF57535">
    <property type="entry name" value="Complement control module/SCR domain"/>
    <property type="match status" value="1"/>
</dbReference>
<reference evidence="4 5" key="1">
    <citation type="submission" date="2024-05" db="EMBL/GenBank/DDBJ databases">
        <title>Genome sequencing and assembly of Indian major carp, Cirrhinus mrigala (Hamilton, 1822).</title>
        <authorList>
            <person name="Mohindra V."/>
            <person name="Chowdhury L.M."/>
            <person name="Lal K."/>
            <person name="Jena J.K."/>
        </authorList>
    </citation>
    <scope>NUCLEOTIDE SEQUENCE [LARGE SCALE GENOMIC DNA]</scope>
    <source>
        <strain evidence="4">CM1030</strain>
        <tissue evidence="4">Blood</tissue>
    </source>
</reference>
<dbReference type="EMBL" id="JAMKFB020000020">
    <property type="protein sequence ID" value="KAL0164645.1"/>
    <property type="molecule type" value="Genomic_DNA"/>
</dbReference>
<feature type="non-terminal residue" evidence="4">
    <location>
        <position position="61"/>
    </location>
</feature>
<dbReference type="InterPro" id="IPR042866">
    <property type="entry name" value="SUSD6"/>
</dbReference>